<keyword evidence="2" id="KW-0805">Transcription regulation</keyword>
<feature type="compositionally biased region" description="Basic and acidic residues" evidence="8">
    <location>
        <begin position="26"/>
        <end position="54"/>
    </location>
</feature>
<name>A0ABD1SID9_9LAMI</name>
<comment type="subcellular location">
    <subcellularLocation>
        <location evidence="1">Nucleus</location>
    </subcellularLocation>
</comment>
<evidence type="ECO:0000256" key="7">
    <source>
        <dbReference type="ARBA" id="ARBA00061007"/>
    </source>
</evidence>
<feature type="domain" description="WRKY" evidence="9">
    <location>
        <begin position="175"/>
        <end position="241"/>
    </location>
</feature>
<gene>
    <name evidence="10" type="ORF">Adt_25529</name>
</gene>
<organism evidence="10 11">
    <name type="scientific">Abeliophyllum distichum</name>
    <dbReference type="NCBI Taxonomy" id="126358"/>
    <lineage>
        <taxon>Eukaryota</taxon>
        <taxon>Viridiplantae</taxon>
        <taxon>Streptophyta</taxon>
        <taxon>Embryophyta</taxon>
        <taxon>Tracheophyta</taxon>
        <taxon>Spermatophyta</taxon>
        <taxon>Magnoliopsida</taxon>
        <taxon>eudicotyledons</taxon>
        <taxon>Gunneridae</taxon>
        <taxon>Pentapetalae</taxon>
        <taxon>asterids</taxon>
        <taxon>lamiids</taxon>
        <taxon>Lamiales</taxon>
        <taxon>Oleaceae</taxon>
        <taxon>Forsythieae</taxon>
        <taxon>Abeliophyllum</taxon>
    </lineage>
</organism>
<keyword evidence="11" id="KW-1185">Reference proteome</keyword>
<dbReference type="GO" id="GO:0003677">
    <property type="term" value="F:DNA binding"/>
    <property type="evidence" value="ECO:0007669"/>
    <property type="project" value="UniProtKB-KW"/>
</dbReference>
<evidence type="ECO:0000256" key="5">
    <source>
        <dbReference type="ARBA" id="ARBA00023163"/>
    </source>
</evidence>
<dbReference type="AlphaFoldDB" id="A0ABD1SID9"/>
<sequence>MQGTRKSSISGTGSSVNEENSISESVSHEEKYCSKEAMKEDEVESTKDKMKGVREENTRLKMLLQQIEKDYKTLQMQFFDIVRQAKKDNNPTDPTIGEDTELVSLRLGMNSRDQSKKEENNTSSREENEELKLGSDYYFPGSKTDTMELKTQRSEEDELSQTSVKRARVSVRARCETTTMNDGCQWRKYGQKISKGNPCPRAYYRCTVSPACPVRKQVQRCAEDTSILITTYEGTHNHPLPISATAMASTTSAAASMLLSGSSNSQPGLVSSSANIDPTSNLRVLKSNLSDISRARSFYLPNSSSAPFPTIILDLTTNPSTTASSGFSMFSSSFKSTPRVPSTSLSFSSSESYMLPTVWGNGDLNCGIFPYNNNHVSSLQFKRPSQEQYSQSYLEKLNQASSQEALTETLTKVIKSDPSLQSVITTAISSMVANGSAAQVNNDKDKNIGQKWCEHIQATTSNPLTSDDKGCASSYLGKSTSLNWKTGSLWMQQSPLAFSNPQSSLPAVENQDQTD</sequence>
<evidence type="ECO:0000256" key="2">
    <source>
        <dbReference type="ARBA" id="ARBA00023015"/>
    </source>
</evidence>
<dbReference type="Pfam" id="PF03106">
    <property type="entry name" value="WRKY"/>
    <property type="match status" value="1"/>
</dbReference>
<dbReference type="SMART" id="SM00774">
    <property type="entry name" value="WRKY"/>
    <property type="match status" value="1"/>
</dbReference>
<evidence type="ECO:0000256" key="6">
    <source>
        <dbReference type="ARBA" id="ARBA00023242"/>
    </source>
</evidence>
<dbReference type="InterPro" id="IPR003657">
    <property type="entry name" value="WRKY_dom"/>
</dbReference>
<evidence type="ECO:0000313" key="10">
    <source>
        <dbReference type="EMBL" id="KAL2499979.1"/>
    </source>
</evidence>
<dbReference type="EMBL" id="JBFOLK010000007">
    <property type="protein sequence ID" value="KAL2499979.1"/>
    <property type="molecule type" value="Genomic_DNA"/>
</dbReference>
<dbReference type="SUPFAM" id="SSF118290">
    <property type="entry name" value="WRKY DNA-binding domain"/>
    <property type="match status" value="1"/>
</dbReference>
<feature type="compositionally biased region" description="Low complexity" evidence="8">
    <location>
        <begin position="14"/>
        <end position="25"/>
    </location>
</feature>
<feature type="region of interest" description="Disordered" evidence="8">
    <location>
        <begin position="85"/>
        <end position="137"/>
    </location>
</feature>
<feature type="region of interest" description="Disordered" evidence="8">
    <location>
        <begin position="1"/>
        <end position="54"/>
    </location>
</feature>
<keyword evidence="5" id="KW-0804">Transcription</keyword>
<dbReference type="PANTHER" id="PTHR31429">
    <property type="entry name" value="WRKY TRANSCRIPTION FACTOR 36-RELATED"/>
    <property type="match status" value="1"/>
</dbReference>
<evidence type="ECO:0000259" key="9">
    <source>
        <dbReference type="PROSITE" id="PS50811"/>
    </source>
</evidence>
<dbReference type="InterPro" id="IPR036576">
    <property type="entry name" value="WRKY_dom_sf"/>
</dbReference>
<protein>
    <submittedName>
        <fullName evidence="10">WRKY transcription factor 72</fullName>
    </submittedName>
</protein>
<evidence type="ECO:0000256" key="8">
    <source>
        <dbReference type="SAM" id="MobiDB-lite"/>
    </source>
</evidence>
<dbReference type="Gene3D" id="2.20.25.80">
    <property type="entry name" value="WRKY domain"/>
    <property type="match status" value="1"/>
</dbReference>
<comment type="similarity">
    <text evidence="7">Belongs to the WRKY group II-b family.</text>
</comment>
<evidence type="ECO:0000256" key="3">
    <source>
        <dbReference type="ARBA" id="ARBA00023054"/>
    </source>
</evidence>
<accession>A0ABD1SID9</accession>
<proteinExistence type="inferred from homology"/>
<dbReference type="FunFam" id="2.20.25.80:FF:000002">
    <property type="entry name" value="probable WRKY transcription factor 31"/>
    <property type="match status" value="1"/>
</dbReference>
<keyword evidence="3" id="KW-0175">Coiled coil</keyword>
<evidence type="ECO:0000313" key="11">
    <source>
        <dbReference type="Proteomes" id="UP001604336"/>
    </source>
</evidence>
<dbReference type="GO" id="GO:0005634">
    <property type="term" value="C:nucleus"/>
    <property type="evidence" value="ECO:0007669"/>
    <property type="project" value="UniProtKB-SubCell"/>
</dbReference>
<dbReference type="InterPro" id="IPR044810">
    <property type="entry name" value="WRKY_plant"/>
</dbReference>
<reference evidence="11" key="1">
    <citation type="submission" date="2024-07" db="EMBL/GenBank/DDBJ databases">
        <title>Two chromosome-level genome assemblies of Korean endemic species Abeliophyllum distichum and Forsythia ovata (Oleaceae).</title>
        <authorList>
            <person name="Jang H."/>
        </authorList>
    </citation>
    <scope>NUCLEOTIDE SEQUENCE [LARGE SCALE GENOMIC DNA]</scope>
</reference>
<keyword evidence="4" id="KW-0238">DNA-binding</keyword>
<dbReference type="PANTHER" id="PTHR31429:SF24">
    <property type="entry name" value="WRKY TRANSCRIPTION FACTOR 72-RELATED"/>
    <property type="match status" value="1"/>
</dbReference>
<dbReference type="PROSITE" id="PS50811">
    <property type="entry name" value="WRKY"/>
    <property type="match status" value="1"/>
</dbReference>
<comment type="caution">
    <text evidence="10">The sequence shown here is derived from an EMBL/GenBank/DDBJ whole genome shotgun (WGS) entry which is preliminary data.</text>
</comment>
<feature type="compositionally biased region" description="Basic and acidic residues" evidence="8">
    <location>
        <begin position="113"/>
        <end position="133"/>
    </location>
</feature>
<keyword evidence="6" id="KW-0539">Nucleus</keyword>
<evidence type="ECO:0000256" key="4">
    <source>
        <dbReference type="ARBA" id="ARBA00023125"/>
    </source>
</evidence>
<dbReference type="Proteomes" id="UP001604336">
    <property type="component" value="Unassembled WGS sequence"/>
</dbReference>
<evidence type="ECO:0000256" key="1">
    <source>
        <dbReference type="ARBA" id="ARBA00004123"/>
    </source>
</evidence>
<feature type="compositionally biased region" description="Polar residues" evidence="8">
    <location>
        <begin position="1"/>
        <end position="13"/>
    </location>
</feature>